<proteinExistence type="predicted"/>
<sequence length="195" mass="21843">MSQAFYHTSAIERPALVVMVVTVYPPLAVTLLLGCEPPRHLFGIIIGYILTMRHPCIGFCPYGIVCRAPLPPLLLGFPMTCCSSLYVHHTAFSKGESVDQGTAKWRRNDEKDSRTENLIAELSAETPPWSRMVNPDPSPSVVAPIFYPGKRDFRICGTRLPPVCLWHCSASWCRRDLRLSAPYGASYSIYEELIK</sequence>
<protein>
    <submittedName>
        <fullName evidence="2">Uncharacterized protein</fullName>
    </submittedName>
</protein>
<evidence type="ECO:0000313" key="2">
    <source>
        <dbReference type="EMBL" id="KAH7048364.1"/>
    </source>
</evidence>
<feature type="transmembrane region" description="Helical" evidence="1">
    <location>
        <begin position="41"/>
        <end position="64"/>
    </location>
</feature>
<keyword evidence="1" id="KW-0812">Transmembrane</keyword>
<name>A0ABQ8GBP7_9PEZI</name>
<reference evidence="2 3" key="1">
    <citation type="journal article" date="2021" name="Nat. Commun.">
        <title>Genetic determinants of endophytism in the Arabidopsis root mycobiome.</title>
        <authorList>
            <person name="Mesny F."/>
            <person name="Miyauchi S."/>
            <person name="Thiergart T."/>
            <person name="Pickel B."/>
            <person name="Atanasova L."/>
            <person name="Karlsson M."/>
            <person name="Huettel B."/>
            <person name="Barry K.W."/>
            <person name="Haridas S."/>
            <person name="Chen C."/>
            <person name="Bauer D."/>
            <person name="Andreopoulos W."/>
            <person name="Pangilinan J."/>
            <person name="LaButti K."/>
            <person name="Riley R."/>
            <person name="Lipzen A."/>
            <person name="Clum A."/>
            <person name="Drula E."/>
            <person name="Henrissat B."/>
            <person name="Kohler A."/>
            <person name="Grigoriev I.V."/>
            <person name="Martin F.M."/>
            <person name="Hacquard S."/>
        </authorList>
    </citation>
    <scope>NUCLEOTIDE SEQUENCE [LARGE SCALE GENOMIC DNA]</scope>
    <source>
        <strain evidence="2 3">MPI-SDFR-AT-0080</strain>
    </source>
</reference>
<dbReference type="EMBL" id="JAGTJR010000015">
    <property type="protein sequence ID" value="KAH7048364.1"/>
    <property type="molecule type" value="Genomic_DNA"/>
</dbReference>
<gene>
    <name evidence="2" type="ORF">B0J12DRAFT_113421</name>
</gene>
<evidence type="ECO:0000313" key="3">
    <source>
        <dbReference type="Proteomes" id="UP000774617"/>
    </source>
</evidence>
<evidence type="ECO:0000256" key="1">
    <source>
        <dbReference type="SAM" id="Phobius"/>
    </source>
</evidence>
<keyword evidence="3" id="KW-1185">Reference proteome</keyword>
<accession>A0ABQ8GBP7</accession>
<feature type="transmembrane region" description="Helical" evidence="1">
    <location>
        <begin position="15"/>
        <end position="34"/>
    </location>
</feature>
<dbReference type="Proteomes" id="UP000774617">
    <property type="component" value="Unassembled WGS sequence"/>
</dbReference>
<keyword evidence="1" id="KW-0472">Membrane</keyword>
<organism evidence="2 3">
    <name type="scientific">Macrophomina phaseolina</name>
    <dbReference type="NCBI Taxonomy" id="35725"/>
    <lineage>
        <taxon>Eukaryota</taxon>
        <taxon>Fungi</taxon>
        <taxon>Dikarya</taxon>
        <taxon>Ascomycota</taxon>
        <taxon>Pezizomycotina</taxon>
        <taxon>Dothideomycetes</taxon>
        <taxon>Dothideomycetes incertae sedis</taxon>
        <taxon>Botryosphaeriales</taxon>
        <taxon>Botryosphaeriaceae</taxon>
        <taxon>Macrophomina</taxon>
    </lineage>
</organism>
<keyword evidence="1" id="KW-1133">Transmembrane helix</keyword>
<comment type="caution">
    <text evidence="2">The sequence shown here is derived from an EMBL/GenBank/DDBJ whole genome shotgun (WGS) entry which is preliminary data.</text>
</comment>